<evidence type="ECO:0000313" key="6">
    <source>
        <dbReference type="EMBL" id="MBK1884473.1"/>
    </source>
</evidence>
<evidence type="ECO:0000256" key="3">
    <source>
        <dbReference type="ARBA" id="ARBA00023125"/>
    </source>
</evidence>
<dbReference type="EMBL" id="JAENIJ010000052">
    <property type="protein sequence ID" value="MBK1884473.1"/>
    <property type="molecule type" value="Genomic_DNA"/>
</dbReference>
<dbReference type="PANTHER" id="PTHR30346:SF0">
    <property type="entry name" value="HCA OPERON TRANSCRIPTIONAL ACTIVATOR HCAR"/>
    <property type="match status" value="1"/>
</dbReference>
<dbReference type="Proteomes" id="UP000603141">
    <property type="component" value="Unassembled WGS sequence"/>
</dbReference>
<keyword evidence="3" id="KW-0238">DNA-binding</keyword>
<keyword evidence="4" id="KW-0804">Transcription</keyword>
<keyword evidence="2" id="KW-0805">Transcription regulation</keyword>
<protein>
    <submittedName>
        <fullName evidence="6">LysR family transcriptional regulator</fullName>
    </submittedName>
</protein>
<dbReference type="GO" id="GO:0003677">
    <property type="term" value="F:DNA binding"/>
    <property type="evidence" value="ECO:0007669"/>
    <property type="project" value="UniProtKB-KW"/>
</dbReference>
<dbReference type="RefSeq" id="WP_200273693.1">
    <property type="nucleotide sequence ID" value="NZ_JAENIJ010000052.1"/>
</dbReference>
<gene>
    <name evidence="6" type="ORF">JIN85_18805</name>
</gene>
<comment type="caution">
    <text evidence="6">The sequence shown here is derived from an EMBL/GenBank/DDBJ whole genome shotgun (WGS) entry which is preliminary data.</text>
</comment>
<sequence>MDIDFASLLILRRLAETGSFTETGKTWKISQPAVSLMISKLESAMGLVLLERTTTGAKLTSAGELFLQRSNEVCDAYLALIDGMRHIGRQIDREVLVGMDGSWFSAELQKNIPSCKFPDGVRPLIVDCSCDWSEDLESTRCDVIVAGRYLRSGLSQGVQEASIRRERGITVAWNPDFYPFDSVTFSFPDILQATVLLPSSRVVSGFAAFLKKWCEDAYGRQPVNVIQFDSEQEAAEACSAGLGVLVSPGDAMPRVHPTGEEIKHVKTFEFLLPEGFTLAVYCRSDEDSKDVLSVAAAIGKLARRLFDQAAKA</sequence>
<dbReference type="Gene3D" id="1.10.10.10">
    <property type="entry name" value="Winged helix-like DNA-binding domain superfamily/Winged helix DNA-binding domain"/>
    <property type="match status" value="1"/>
</dbReference>
<dbReference type="InterPro" id="IPR036390">
    <property type="entry name" value="WH_DNA-bd_sf"/>
</dbReference>
<dbReference type="AlphaFoldDB" id="A0A934S9U0"/>
<evidence type="ECO:0000256" key="4">
    <source>
        <dbReference type="ARBA" id="ARBA00023163"/>
    </source>
</evidence>
<dbReference type="GO" id="GO:0032993">
    <property type="term" value="C:protein-DNA complex"/>
    <property type="evidence" value="ECO:0007669"/>
    <property type="project" value="TreeGrafter"/>
</dbReference>
<evidence type="ECO:0000313" key="7">
    <source>
        <dbReference type="Proteomes" id="UP000603141"/>
    </source>
</evidence>
<evidence type="ECO:0000256" key="1">
    <source>
        <dbReference type="ARBA" id="ARBA00009437"/>
    </source>
</evidence>
<evidence type="ECO:0000256" key="2">
    <source>
        <dbReference type="ARBA" id="ARBA00023015"/>
    </source>
</evidence>
<comment type="similarity">
    <text evidence="1">Belongs to the LysR transcriptional regulatory family.</text>
</comment>
<feature type="domain" description="HTH lysR-type" evidence="5">
    <location>
        <begin position="3"/>
        <end position="60"/>
    </location>
</feature>
<dbReference type="InterPro" id="IPR000847">
    <property type="entry name" value="LysR_HTH_N"/>
</dbReference>
<dbReference type="PROSITE" id="PS50931">
    <property type="entry name" value="HTH_LYSR"/>
    <property type="match status" value="1"/>
</dbReference>
<dbReference type="GO" id="GO:0003700">
    <property type="term" value="F:DNA-binding transcription factor activity"/>
    <property type="evidence" value="ECO:0007669"/>
    <property type="project" value="InterPro"/>
</dbReference>
<proteinExistence type="inferred from homology"/>
<dbReference type="Pfam" id="PF00126">
    <property type="entry name" value="HTH_1"/>
    <property type="match status" value="1"/>
</dbReference>
<organism evidence="6 7">
    <name type="scientific">Luteolibacter pohnpeiensis</name>
    <dbReference type="NCBI Taxonomy" id="454153"/>
    <lineage>
        <taxon>Bacteria</taxon>
        <taxon>Pseudomonadati</taxon>
        <taxon>Verrucomicrobiota</taxon>
        <taxon>Verrucomicrobiia</taxon>
        <taxon>Verrucomicrobiales</taxon>
        <taxon>Verrucomicrobiaceae</taxon>
        <taxon>Luteolibacter</taxon>
    </lineage>
</organism>
<evidence type="ECO:0000259" key="5">
    <source>
        <dbReference type="PROSITE" id="PS50931"/>
    </source>
</evidence>
<name>A0A934S9U0_9BACT</name>
<reference evidence="6" key="1">
    <citation type="submission" date="2021-01" db="EMBL/GenBank/DDBJ databases">
        <title>Modified the classification status of verrucomicrobia.</title>
        <authorList>
            <person name="Feng X."/>
        </authorList>
    </citation>
    <scope>NUCLEOTIDE SEQUENCE</scope>
    <source>
        <strain evidence="6">KCTC 22041</strain>
    </source>
</reference>
<dbReference type="SUPFAM" id="SSF46785">
    <property type="entry name" value="Winged helix' DNA-binding domain"/>
    <property type="match status" value="1"/>
</dbReference>
<dbReference type="InterPro" id="IPR036388">
    <property type="entry name" value="WH-like_DNA-bd_sf"/>
</dbReference>
<accession>A0A934S9U0</accession>
<keyword evidence="7" id="KW-1185">Reference proteome</keyword>
<dbReference type="PANTHER" id="PTHR30346">
    <property type="entry name" value="TRANSCRIPTIONAL DUAL REGULATOR HCAR-RELATED"/>
    <property type="match status" value="1"/>
</dbReference>